<protein>
    <recommendedName>
        <fullName evidence="2">pEK499-p136 HEPN domain-containing protein</fullName>
    </recommendedName>
</protein>
<comment type="caution">
    <text evidence="3">The sequence shown here is derived from an EMBL/GenBank/DDBJ whole genome shotgun (WGS) entry which is preliminary data.</text>
</comment>
<feature type="transmembrane region" description="Helical" evidence="1">
    <location>
        <begin position="12"/>
        <end position="32"/>
    </location>
</feature>
<dbReference type="AlphaFoldDB" id="A0A2W5G8U5"/>
<evidence type="ECO:0000313" key="3">
    <source>
        <dbReference type="EMBL" id="PZP38539.1"/>
    </source>
</evidence>
<keyword evidence="1" id="KW-0812">Transmembrane</keyword>
<gene>
    <name evidence="3" type="ORF">DI598_20645</name>
</gene>
<evidence type="ECO:0000259" key="2">
    <source>
        <dbReference type="Pfam" id="PF18736"/>
    </source>
</evidence>
<accession>A0A2W5G8U5</accession>
<keyword evidence="1" id="KW-0472">Membrane</keyword>
<dbReference type="EMBL" id="QFOI01000745">
    <property type="protein sequence ID" value="PZP38539.1"/>
    <property type="molecule type" value="Genomic_DNA"/>
</dbReference>
<dbReference type="Pfam" id="PF18736">
    <property type="entry name" value="pEK499_p136"/>
    <property type="match status" value="1"/>
</dbReference>
<organism evidence="3 4">
    <name type="scientific">Pseudopedobacter saltans</name>
    <dbReference type="NCBI Taxonomy" id="151895"/>
    <lineage>
        <taxon>Bacteria</taxon>
        <taxon>Pseudomonadati</taxon>
        <taxon>Bacteroidota</taxon>
        <taxon>Sphingobacteriia</taxon>
        <taxon>Sphingobacteriales</taxon>
        <taxon>Sphingobacteriaceae</taxon>
        <taxon>Pseudopedobacter</taxon>
    </lineage>
</organism>
<feature type="domain" description="pEK499-p136 HEPN" evidence="2">
    <location>
        <begin position="22"/>
        <end position="130"/>
    </location>
</feature>
<evidence type="ECO:0000256" key="1">
    <source>
        <dbReference type="SAM" id="Phobius"/>
    </source>
</evidence>
<reference evidence="3 4" key="1">
    <citation type="submission" date="2017-11" db="EMBL/GenBank/DDBJ databases">
        <title>Infants hospitalized years apart are colonized by the same room-sourced microbial strains.</title>
        <authorList>
            <person name="Brooks B."/>
            <person name="Olm M.R."/>
            <person name="Firek B.A."/>
            <person name="Baker R."/>
            <person name="Thomas B.C."/>
            <person name="Morowitz M.J."/>
            <person name="Banfield J.F."/>
        </authorList>
    </citation>
    <scope>NUCLEOTIDE SEQUENCE [LARGE SCALE GENOMIC DNA]</scope>
    <source>
        <strain evidence="3">S2_009_000_R2_76</strain>
    </source>
</reference>
<proteinExistence type="predicted"/>
<name>A0A2W5G8U5_9SPHI</name>
<sequence>MLYNLKDTLSYFNSFLFFLFRTLLILPQQVWYDGLPDTTLKEENWGIKEEDILFIKNGEAKNIKNISRHLRNSVSHYRFKAFENESKEISHIKFEDFTDKVVKTFEADITVTNIRKFTTKLTEIFISEMKK</sequence>
<evidence type="ECO:0000313" key="4">
    <source>
        <dbReference type="Proteomes" id="UP000249645"/>
    </source>
</evidence>
<dbReference type="InterPro" id="IPR041318">
    <property type="entry name" value="pEK499_p136"/>
</dbReference>
<keyword evidence="1" id="KW-1133">Transmembrane helix</keyword>
<dbReference type="Proteomes" id="UP000249645">
    <property type="component" value="Unassembled WGS sequence"/>
</dbReference>